<dbReference type="Pfam" id="PF02653">
    <property type="entry name" value="BPD_transp_2"/>
    <property type="match status" value="1"/>
</dbReference>
<feature type="transmembrane region" description="Helical" evidence="6">
    <location>
        <begin position="309"/>
        <end position="326"/>
    </location>
</feature>
<feature type="transmembrane region" description="Helical" evidence="6">
    <location>
        <begin position="55"/>
        <end position="76"/>
    </location>
</feature>
<proteinExistence type="predicted"/>
<evidence type="ECO:0000313" key="7">
    <source>
        <dbReference type="EMBL" id="GIJ55682.1"/>
    </source>
</evidence>
<feature type="transmembrane region" description="Helical" evidence="6">
    <location>
        <begin position="225"/>
        <end position="246"/>
    </location>
</feature>
<evidence type="ECO:0000256" key="2">
    <source>
        <dbReference type="ARBA" id="ARBA00022475"/>
    </source>
</evidence>
<dbReference type="AlphaFoldDB" id="A0A8J3Z2U5"/>
<dbReference type="CDD" id="cd06579">
    <property type="entry name" value="TM_PBP1_transp_AraH_like"/>
    <property type="match status" value="1"/>
</dbReference>
<dbReference type="PANTHER" id="PTHR32196:SF72">
    <property type="entry name" value="RIBOSE IMPORT PERMEASE PROTEIN RBSC"/>
    <property type="match status" value="1"/>
</dbReference>
<evidence type="ECO:0000256" key="1">
    <source>
        <dbReference type="ARBA" id="ARBA00004651"/>
    </source>
</evidence>
<keyword evidence="2" id="KW-1003">Cell membrane</keyword>
<evidence type="ECO:0000256" key="3">
    <source>
        <dbReference type="ARBA" id="ARBA00022692"/>
    </source>
</evidence>
<protein>
    <submittedName>
        <fullName evidence="7">Sugar ABC transporter permease</fullName>
    </submittedName>
</protein>
<reference evidence="7" key="1">
    <citation type="submission" date="2021-01" db="EMBL/GenBank/DDBJ databases">
        <title>Whole genome shotgun sequence of Virgisporangium aurantiacum NBRC 16421.</title>
        <authorList>
            <person name="Komaki H."/>
            <person name="Tamura T."/>
        </authorList>
    </citation>
    <scope>NUCLEOTIDE SEQUENCE</scope>
    <source>
        <strain evidence="7">NBRC 16421</strain>
    </source>
</reference>
<dbReference type="PANTHER" id="PTHR32196">
    <property type="entry name" value="ABC TRANSPORTER PERMEASE PROTEIN YPHD-RELATED-RELATED"/>
    <property type="match status" value="1"/>
</dbReference>
<dbReference type="RefSeq" id="WP_203992848.1">
    <property type="nucleotide sequence ID" value="NZ_BOPG01000021.1"/>
</dbReference>
<dbReference type="InterPro" id="IPR001851">
    <property type="entry name" value="ABC_transp_permease"/>
</dbReference>
<dbReference type="EMBL" id="BOPG01000021">
    <property type="protein sequence ID" value="GIJ55682.1"/>
    <property type="molecule type" value="Genomic_DNA"/>
</dbReference>
<evidence type="ECO:0000256" key="6">
    <source>
        <dbReference type="SAM" id="Phobius"/>
    </source>
</evidence>
<dbReference type="GO" id="GO:0005886">
    <property type="term" value="C:plasma membrane"/>
    <property type="evidence" value="ECO:0007669"/>
    <property type="project" value="UniProtKB-SubCell"/>
</dbReference>
<evidence type="ECO:0000313" key="8">
    <source>
        <dbReference type="Proteomes" id="UP000612585"/>
    </source>
</evidence>
<comment type="caution">
    <text evidence="7">The sequence shown here is derived from an EMBL/GenBank/DDBJ whole genome shotgun (WGS) entry which is preliminary data.</text>
</comment>
<keyword evidence="5 6" id="KW-0472">Membrane</keyword>
<evidence type="ECO:0000256" key="5">
    <source>
        <dbReference type="ARBA" id="ARBA00023136"/>
    </source>
</evidence>
<evidence type="ECO:0000256" key="4">
    <source>
        <dbReference type="ARBA" id="ARBA00022989"/>
    </source>
</evidence>
<keyword evidence="3 6" id="KW-0812">Transmembrane</keyword>
<keyword evidence="4 6" id="KW-1133">Transmembrane helix</keyword>
<name>A0A8J3Z2U5_9ACTN</name>
<feature type="transmembrane region" description="Helical" evidence="6">
    <location>
        <begin position="258"/>
        <end position="289"/>
    </location>
</feature>
<sequence length="335" mass="34531">MSTTTTVTAAPPNRWRGGFGRLLRFREASILLVAVGLAVYFNAASPAFATEGNVITISHYVAPVAILATGQVLLLISGEIDLSVGHMYALAPFLMHYAISFYGVPVLLAIALALGAGAVVGLVNGLVTVHLHVPSFVTTLGMLFLLNGITLVTSHAYPVPIPEPARGVAWWLGAAPWAEIIWALAIVAAFQVVLSGTRWGLHTVAVGGNQHGASEAGVRVNRVKIGNFIIASMLGALTGVLEAFHINSIEPLAGGSGIMFAAVAAAVIGGTALAGGSGTIVGALLGAVVLGILRDGLNLIGVNADRFDLILGIAILLAMVLNVYLARLRTKGSLR</sequence>
<gene>
    <name evidence="7" type="ORF">Vau01_031980</name>
</gene>
<accession>A0A8J3Z2U5</accession>
<feature type="transmembrane region" description="Helical" evidence="6">
    <location>
        <begin position="30"/>
        <end position="49"/>
    </location>
</feature>
<dbReference type="Proteomes" id="UP000612585">
    <property type="component" value="Unassembled WGS sequence"/>
</dbReference>
<keyword evidence="8" id="KW-1185">Reference proteome</keyword>
<feature type="transmembrane region" description="Helical" evidence="6">
    <location>
        <begin position="169"/>
        <end position="194"/>
    </location>
</feature>
<feature type="transmembrane region" description="Helical" evidence="6">
    <location>
        <begin position="135"/>
        <end position="157"/>
    </location>
</feature>
<comment type="subcellular location">
    <subcellularLocation>
        <location evidence="1">Cell membrane</location>
        <topology evidence="1">Multi-pass membrane protein</topology>
    </subcellularLocation>
</comment>
<dbReference type="GO" id="GO:0022857">
    <property type="term" value="F:transmembrane transporter activity"/>
    <property type="evidence" value="ECO:0007669"/>
    <property type="project" value="InterPro"/>
</dbReference>
<organism evidence="7 8">
    <name type="scientific">Virgisporangium aurantiacum</name>
    <dbReference type="NCBI Taxonomy" id="175570"/>
    <lineage>
        <taxon>Bacteria</taxon>
        <taxon>Bacillati</taxon>
        <taxon>Actinomycetota</taxon>
        <taxon>Actinomycetes</taxon>
        <taxon>Micromonosporales</taxon>
        <taxon>Micromonosporaceae</taxon>
        <taxon>Virgisporangium</taxon>
    </lineage>
</organism>
<feature type="transmembrane region" description="Helical" evidence="6">
    <location>
        <begin position="97"/>
        <end position="123"/>
    </location>
</feature>